<keyword evidence="4" id="KW-1185">Reference proteome</keyword>
<protein>
    <recommendedName>
        <fullName evidence="2">Novel STAND NTPase 1 domain-containing protein</fullName>
    </recommendedName>
</protein>
<sequence>MARRAHYSSTTLSDAAGGRRLPSLEVTLAYVRACGGDVEEWEQRWRSVAVELSTAATPADSPISEGAPYVGLRAYGSEDAEWFFGRERLVDDLLHRITQQRLVAVVGPSGSGTSSLLHAGLVPRLTGLVLMSTPGAHPFEECAIRLAALTKNAVASVREDLMSDSGGLHRQVSQLVGSCPAVGDVVIIVDQFDELFTTCQDDHERTRFVAALLNAATADDSRCRVVLGVCADVLPQCVRLPELADALRGAKVAVGPMSPDELRRAISQPAGRARCAVESGLLATLVALAHNQSGALPWLSQALLETWRRRKGNTLTLAAFEASGGFDAALANTAEAVFTALDQQRQNAARYVFQRLTAPGEEAQDVACAVKVRELHDDPAVADVVGLFIRARLLVRGTNYLELAHEALVHVWPRLRAWLGQDREGRRLHRELSDATALWERHDRDRSALLRGTRLALLRAWADRTWYPNTAERAFLDASVAAEKRDHDTRRRMTLRQRRLVVSVVLVFLMAISIMAYPCTTAAHSPRSTTLADAGSHWLQVATPGSTPRRALDK</sequence>
<dbReference type="AlphaFoldDB" id="A0A344L6L0"/>
<dbReference type="InterPro" id="IPR027417">
    <property type="entry name" value="P-loop_NTPase"/>
</dbReference>
<evidence type="ECO:0000256" key="1">
    <source>
        <dbReference type="SAM" id="Phobius"/>
    </source>
</evidence>
<dbReference type="KEGG" id="aab:A4R43_15040"/>
<dbReference type="SUPFAM" id="SSF52540">
    <property type="entry name" value="P-loop containing nucleoside triphosphate hydrolases"/>
    <property type="match status" value="1"/>
</dbReference>
<keyword evidence="1" id="KW-0812">Transmembrane</keyword>
<keyword evidence="1" id="KW-0472">Membrane</keyword>
<organism evidence="3 4">
    <name type="scientific">Amycolatopsis albispora</name>
    <dbReference type="NCBI Taxonomy" id="1804986"/>
    <lineage>
        <taxon>Bacteria</taxon>
        <taxon>Bacillati</taxon>
        <taxon>Actinomycetota</taxon>
        <taxon>Actinomycetes</taxon>
        <taxon>Pseudonocardiales</taxon>
        <taxon>Pseudonocardiaceae</taxon>
        <taxon>Amycolatopsis</taxon>
    </lineage>
</organism>
<dbReference type="EMBL" id="CP015163">
    <property type="protein sequence ID" value="AXB43684.1"/>
    <property type="molecule type" value="Genomic_DNA"/>
</dbReference>
<evidence type="ECO:0000313" key="3">
    <source>
        <dbReference type="EMBL" id="AXB43684.1"/>
    </source>
</evidence>
<gene>
    <name evidence="3" type="ORF">A4R43_15040</name>
</gene>
<dbReference type="Proteomes" id="UP000250434">
    <property type="component" value="Chromosome"/>
</dbReference>
<dbReference type="InterPro" id="IPR049052">
    <property type="entry name" value="nSTAND1"/>
</dbReference>
<name>A0A344L6L0_9PSEU</name>
<feature type="domain" description="Novel STAND NTPase 1" evidence="2">
    <location>
        <begin position="68"/>
        <end position="446"/>
    </location>
</feature>
<feature type="transmembrane region" description="Helical" evidence="1">
    <location>
        <begin position="500"/>
        <end position="518"/>
    </location>
</feature>
<reference evidence="3 4" key="1">
    <citation type="submission" date="2016-04" db="EMBL/GenBank/DDBJ databases">
        <title>Complete genome sequence and analysis of deep-sea sediment isolate, Amycolatopsis sp. WP1.</title>
        <authorList>
            <person name="Wang H."/>
            <person name="Chen S."/>
            <person name="Wu Q."/>
        </authorList>
    </citation>
    <scope>NUCLEOTIDE SEQUENCE [LARGE SCALE GENOMIC DNA]</scope>
    <source>
        <strain evidence="3 4">WP1</strain>
    </source>
</reference>
<evidence type="ECO:0000259" key="2">
    <source>
        <dbReference type="Pfam" id="PF20703"/>
    </source>
</evidence>
<proteinExistence type="predicted"/>
<dbReference type="Pfam" id="PF20703">
    <property type="entry name" value="nSTAND1"/>
    <property type="match status" value="1"/>
</dbReference>
<keyword evidence="1" id="KW-1133">Transmembrane helix</keyword>
<accession>A0A344L6L0</accession>
<evidence type="ECO:0000313" key="4">
    <source>
        <dbReference type="Proteomes" id="UP000250434"/>
    </source>
</evidence>